<dbReference type="InterPro" id="IPR001296">
    <property type="entry name" value="Glyco_trans_1"/>
</dbReference>
<accession>A0A9X1JB22</accession>
<evidence type="ECO:0000313" key="3">
    <source>
        <dbReference type="EMBL" id="MDR5603659.1"/>
    </source>
</evidence>
<sequence length="380" mass="44435">MGYLLITNAYPNKDKIYANAFIHRRVKGYLARGLDVTVVIFTTKIKRDEYFDGVKIMYMDEAQLYNHLLYYRYEKLLFHFINYKMFNAVERLKVKPNVVVWLHGFEAEAWYTRYYNYLSSPGSLKAQLQKKEHYYPVQKAFLKKLMTRQDMHVQFIYVSERFKTLYVDPFVGVEPENFEIIPNMIDADLFPYHEKTKEDRFHIVTIRPFTAKNYANDLTVKVIQQLAKKKYFKKLQFSIYGDGPLFEEITKPLQNKKNVNLNQMFIPQNEISSIHRENGIYLGPSRHDSQGVSINEAMSSGLVPISNEIGGIPNFIQQAVSGFLAPRNDVDEMVAYIDFLIQHPKVFLEMSRNASEMIQSITGSDVVLQKELEVITNGEY</sequence>
<protein>
    <submittedName>
        <fullName evidence="2">Glycosyltransferase family 4 protein</fullName>
        <ecNumber evidence="3">2.4.-.-</ecNumber>
    </submittedName>
</protein>
<keyword evidence="3" id="KW-0808">Transferase</keyword>
<evidence type="ECO:0000313" key="2">
    <source>
        <dbReference type="EMBL" id="MBA8777430.1"/>
    </source>
</evidence>
<dbReference type="SUPFAM" id="SSF53756">
    <property type="entry name" value="UDP-Glycosyltransferase/glycogen phosphorylase"/>
    <property type="match status" value="1"/>
</dbReference>
<name>A0A9X1JB22_9STAP</name>
<dbReference type="PANTHER" id="PTHR12526">
    <property type="entry name" value="GLYCOSYLTRANSFERASE"/>
    <property type="match status" value="1"/>
</dbReference>
<dbReference type="GO" id="GO:0016757">
    <property type="term" value="F:glycosyltransferase activity"/>
    <property type="evidence" value="ECO:0007669"/>
    <property type="project" value="UniProtKB-KW"/>
</dbReference>
<dbReference type="RefSeq" id="WP_165545698.1">
    <property type="nucleotide sequence ID" value="NZ_CP092966.1"/>
</dbReference>
<reference evidence="2 4" key="1">
    <citation type="journal article" date="2020" name="Access Microbiol">
        <title>Isolation and genome sequencing of Staphylococcus schleiferi subspecies coagulans from Antarctic seals.</title>
        <authorList>
            <person name="Foster G."/>
            <person name="Robb A."/>
            <person name="Paterson G.K."/>
        </authorList>
    </citation>
    <scope>NUCLEOTIDE SEQUENCE [LARGE SCALE GENOMIC DNA]</scope>
    <source>
        <strain evidence="2 4">M615/02/4</strain>
    </source>
</reference>
<reference evidence="3 5" key="2">
    <citation type="submission" date="2023-08" db="EMBL/GenBank/DDBJ databases">
        <title>Whole genome sequencing of Staphylococcus coagulans NN-2474.</title>
        <authorList>
            <person name="Kropotov V.S."/>
            <person name="Boriskina E.V."/>
            <person name="Gordinskaya N.A."/>
            <person name="Shkurkina I.S."/>
            <person name="Kryazhev D.V."/>
            <person name="Alekseeva A.E."/>
            <person name="Makhova M.A."/>
        </authorList>
    </citation>
    <scope>NUCLEOTIDE SEQUENCE [LARGE SCALE GENOMIC DNA]</scope>
    <source>
        <strain evidence="3 5">NN-2474</strain>
    </source>
</reference>
<evidence type="ECO:0000313" key="4">
    <source>
        <dbReference type="Proteomes" id="UP000524893"/>
    </source>
</evidence>
<comment type="caution">
    <text evidence="2">The sequence shown here is derived from an EMBL/GenBank/DDBJ whole genome shotgun (WGS) entry which is preliminary data.</text>
</comment>
<feature type="domain" description="Glycosyl transferase family 1" evidence="1">
    <location>
        <begin position="216"/>
        <end position="356"/>
    </location>
</feature>
<dbReference type="Proteomes" id="UP001255050">
    <property type="component" value="Unassembled WGS sequence"/>
</dbReference>
<dbReference type="Proteomes" id="UP000524893">
    <property type="component" value="Unassembled WGS sequence"/>
</dbReference>
<keyword evidence="3" id="KW-0328">Glycosyltransferase</keyword>
<dbReference type="EMBL" id="JABTCN010000050">
    <property type="protein sequence ID" value="MBA8777430.1"/>
    <property type="molecule type" value="Genomic_DNA"/>
</dbReference>
<gene>
    <name evidence="2" type="ORF">HR081_11175</name>
    <name evidence="3" type="ORF">RCO12_09480</name>
</gene>
<dbReference type="CDD" id="cd03801">
    <property type="entry name" value="GT4_PimA-like"/>
    <property type="match status" value="1"/>
</dbReference>
<evidence type="ECO:0000313" key="5">
    <source>
        <dbReference type="Proteomes" id="UP001255050"/>
    </source>
</evidence>
<dbReference type="GeneID" id="72414842"/>
<dbReference type="AlphaFoldDB" id="A0A9X1JB22"/>
<keyword evidence="5" id="KW-1185">Reference proteome</keyword>
<dbReference type="Pfam" id="PF00534">
    <property type="entry name" value="Glycos_transf_1"/>
    <property type="match status" value="1"/>
</dbReference>
<proteinExistence type="predicted"/>
<evidence type="ECO:0000259" key="1">
    <source>
        <dbReference type="Pfam" id="PF00534"/>
    </source>
</evidence>
<dbReference type="EC" id="2.4.-.-" evidence="3"/>
<dbReference type="Gene3D" id="3.40.50.2000">
    <property type="entry name" value="Glycogen Phosphorylase B"/>
    <property type="match status" value="2"/>
</dbReference>
<dbReference type="EMBL" id="JAVJGV010000049">
    <property type="protein sequence ID" value="MDR5603659.1"/>
    <property type="molecule type" value="Genomic_DNA"/>
</dbReference>
<organism evidence="2 4">
    <name type="scientific">Staphylococcus coagulans</name>
    <dbReference type="NCBI Taxonomy" id="74706"/>
    <lineage>
        <taxon>Bacteria</taxon>
        <taxon>Bacillati</taxon>
        <taxon>Bacillota</taxon>
        <taxon>Bacilli</taxon>
        <taxon>Bacillales</taxon>
        <taxon>Staphylococcaceae</taxon>
        <taxon>Staphylococcus</taxon>
    </lineage>
</organism>